<dbReference type="Proteomes" id="UP000027456">
    <property type="component" value="Unassembled WGS sequence"/>
</dbReference>
<feature type="compositionally biased region" description="Pro residues" evidence="1">
    <location>
        <begin position="152"/>
        <end position="185"/>
    </location>
</feature>
<feature type="region of interest" description="Disordered" evidence="1">
    <location>
        <begin position="121"/>
        <end position="367"/>
    </location>
</feature>
<evidence type="ECO:0000256" key="1">
    <source>
        <dbReference type="SAM" id="MobiDB-lite"/>
    </source>
</evidence>
<dbReference type="STRING" id="1423351.A0A074RLF2"/>
<dbReference type="PRINTS" id="PR01217">
    <property type="entry name" value="PRICHEXTENSN"/>
</dbReference>
<evidence type="ECO:0000313" key="4">
    <source>
        <dbReference type="Proteomes" id="UP000027456"/>
    </source>
</evidence>
<gene>
    <name evidence="3" type="ORF">V565_138890</name>
</gene>
<dbReference type="AlphaFoldDB" id="A0A074RLF2"/>
<evidence type="ECO:0000256" key="2">
    <source>
        <dbReference type="SAM" id="SignalP"/>
    </source>
</evidence>
<feature type="compositionally biased region" description="Polar residues" evidence="1">
    <location>
        <begin position="37"/>
        <end position="59"/>
    </location>
</feature>
<evidence type="ECO:0000313" key="3">
    <source>
        <dbReference type="EMBL" id="KEP47936.1"/>
    </source>
</evidence>
<accession>A0A074RLF2</accession>
<protein>
    <recommendedName>
        <fullName evidence="5">Transmembrane protein</fullName>
    </recommendedName>
</protein>
<name>A0A074RLF2_9AGAM</name>
<feature type="compositionally biased region" description="Pro residues" evidence="1">
    <location>
        <begin position="223"/>
        <end position="245"/>
    </location>
</feature>
<proteinExistence type="predicted"/>
<feature type="signal peptide" evidence="2">
    <location>
        <begin position="1"/>
        <end position="25"/>
    </location>
</feature>
<dbReference type="OrthoDB" id="3258213at2759"/>
<comment type="caution">
    <text evidence="3">The sequence shown here is derived from an EMBL/GenBank/DDBJ whole genome shotgun (WGS) entry which is preliminary data.</text>
</comment>
<feature type="region of interest" description="Disordered" evidence="1">
    <location>
        <begin position="33"/>
        <end position="59"/>
    </location>
</feature>
<keyword evidence="2" id="KW-0732">Signal</keyword>
<sequence>YIIHTTFKLSRAFVVAAVLSSTVLCVPVPQNARKPISTGQSTDPSAPASSVFDTTPQDPNYQAHPTELCVVPTLARDAGLSQGQEQLTARQAMQLCSDARSISVSSKNTKRSPLLLNGSTLVPLPFPEPQPDTLHPVRSVDRDDKPPKAEAPQPPAPEPLPGAPQPPMARDLPPQPALAPQPEGLPRPVVVRSNAGQPLKDGILPPPASAVLPGAHEAHAPRDVPPQLEPVPQPASVPAPQPEAPHPAVIRSQPPPPPPSREAPSQSGPSSLHPVAARSVPEQPPTIEAPASEHIPGSPAPPHPRAVARSQGQPQHTPQPEPIPEPVPQPNAPGPNARAERPQVPRPNAEAPPQPEHHSGASLPAGN</sequence>
<feature type="compositionally biased region" description="Basic and acidic residues" evidence="1">
    <location>
        <begin position="138"/>
        <end position="148"/>
    </location>
</feature>
<feature type="non-terminal residue" evidence="3">
    <location>
        <position position="1"/>
    </location>
</feature>
<reference evidence="3 4" key="1">
    <citation type="submission" date="2013-12" db="EMBL/GenBank/DDBJ databases">
        <authorList>
            <person name="Cubeta M."/>
            <person name="Pakala S."/>
            <person name="Fedorova N."/>
            <person name="Thomas E."/>
            <person name="Dean R."/>
            <person name="Jabaji S."/>
            <person name="Neate S."/>
            <person name="Toda T."/>
            <person name="Tavantzis S."/>
            <person name="Vilgalys R."/>
            <person name="Bharathan N."/>
            <person name="Pakala S."/>
            <person name="Losada L.S."/>
            <person name="Zafar N."/>
            <person name="Nierman W."/>
        </authorList>
    </citation>
    <scope>NUCLEOTIDE SEQUENCE [LARGE SCALE GENOMIC DNA]</scope>
    <source>
        <strain evidence="3 4">123E</strain>
    </source>
</reference>
<dbReference type="EMBL" id="AZST01000614">
    <property type="protein sequence ID" value="KEP47936.1"/>
    <property type="molecule type" value="Genomic_DNA"/>
</dbReference>
<evidence type="ECO:0008006" key="5">
    <source>
        <dbReference type="Google" id="ProtNLM"/>
    </source>
</evidence>
<keyword evidence="4" id="KW-1185">Reference proteome</keyword>
<feature type="compositionally biased region" description="Pro residues" evidence="1">
    <location>
        <begin position="317"/>
        <end position="333"/>
    </location>
</feature>
<feature type="chain" id="PRO_5001699466" description="Transmembrane protein" evidence="2">
    <location>
        <begin position="26"/>
        <end position="367"/>
    </location>
</feature>
<dbReference type="HOGENOM" id="CLU_046746_0_0_1"/>
<organism evidence="3 4">
    <name type="scientific">Rhizoctonia solani 123E</name>
    <dbReference type="NCBI Taxonomy" id="1423351"/>
    <lineage>
        <taxon>Eukaryota</taxon>
        <taxon>Fungi</taxon>
        <taxon>Dikarya</taxon>
        <taxon>Basidiomycota</taxon>
        <taxon>Agaricomycotina</taxon>
        <taxon>Agaricomycetes</taxon>
        <taxon>Cantharellales</taxon>
        <taxon>Ceratobasidiaceae</taxon>
        <taxon>Rhizoctonia</taxon>
    </lineage>
</organism>